<reference evidence="4" key="1">
    <citation type="submission" date="2023-10" db="EMBL/GenBank/DDBJ databases">
        <authorList>
            <person name="Chen Y."/>
            <person name="Shah S."/>
            <person name="Dougan E. K."/>
            <person name="Thang M."/>
            <person name="Chan C."/>
        </authorList>
    </citation>
    <scope>NUCLEOTIDE SEQUENCE [LARGE SCALE GENOMIC DNA]</scope>
</reference>
<feature type="coiled-coil region" evidence="1">
    <location>
        <begin position="251"/>
        <end position="278"/>
    </location>
</feature>
<organism evidence="4 5">
    <name type="scientific">Prorocentrum cordatum</name>
    <dbReference type="NCBI Taxonomy" id="2364126"/>
    <lineage>
        <taxon>Eukaryota</taxon>
        <taxon>Sar</taxon>
        <taxon>Alveolata</taxon>
        <taxon>Dinophyceae</taxon>
        <taxon>Prorocentrales</taxon>
        <taxon>Prorocentraceae</taxon>
        <taxon>Prorocentrum</taxon>
    </lineage>
</organism>
<keyword evidence="5" id="KW-1185">Reference proteome</keyword>
<accession>A0ABN9R084</accession>
<dbReference type="EMBL" id="CAUYUJ010004814">
    <property type="protein sequence ID" value="CAK0811069.1"/>
    <property type="molecule type" value="Genomic_DNA"/>
</dbReference>
<comment type="caution">
    <text evidence="4">The sequence shown here is derived from an EMBL/GenBank/DDBJ whole genome shotgun (WGS) entry which is preliminary data.</text>
</comment>
<dbReference type="InterPro" id="IPR036691">
    <property type="entry name" value="Endo/exonu/phosph_ase_sf"/>
</dbReference>
<evidence type="ECO:0000256" key="1">
    <source>
        <dbReference type="SAM" id="Coils"/>
    </source>
</evidence>
<keyword evidence="1" id="KW-0175">Coiled coil</keyword>
<sequence length="1065" mass="114461">MAPPHRRGGWSAAGPPPWRDSDANGYWKCCACGCGKNLARYWFCKQCHGKRKEVEAAAPPPPSGAWAAPWADWDKWAASGATSAALPVGLQGGTSPPPVAGDEDKLSEEELLQLISLNKKMGNSSAATALQHRLDKRRVGDAPVPLQAQAYQVDRHIKQLEKKLQHDLDQYTKWQNWLHDKKESIGSIRRELAAEVGKYQSLVEQLRTQVCPPPAAQPKARVSLQDLLSGESDFLDMSNMEEVFGIDSSVYEVQEADAKELEKRTTQLKEAIQASARQLFGEAKKKFDELKKAHAAHVGKLGKKRKVGAEGAAAAAAPGDDGGGTKPDAAPPASGGGEGTSSAASSGAPPSASASASATDLLGFEISLVKIDWEYLVIGGDFGVDGCVAILVRSFLGFHDPEFGPIVVPSRAMSGIVQVPGAVTVLVSSVYLYDSEELTSRNLDILAAVSARHSLYEGPNVIGGDFNMIPEVLVSSGVPGYLKANVIYPDIGTCSSTGGLRVLDYFVLSSGFTRCIQEVTAALDSDIKTHAPVRILFHPQLAELKALTFLRPPKLPAGCPIGPAPCTENHAHVLDCAREGRELIQRGKNAHRWTRELKPWVATTTLSADGLVLSDPMSLLKSEGERFGALWESASHPPPEDQEPLEFLEPLEVLSADDLIAVSKTYALGTASSVDGFRMRHFALMHPDLLIAVSAMFSMMEVQQTPCALGFAGLRDAWTQTWANPPAAWRQVRGPIGAMFLPLKRIGWSMPSYAQMANDLGVTFSLTTSSPKLIKNLLREAVIRQLCRLPGEKLGVGARLCYDSVTRDLSSSKYTPFEKGSIRANVCGACWTKERATQCGYQLQDTLRFVRRALGLDFPQAAEYWSRVERGWHPKDFGGGTLTVVSDASARDGTKIRMTGLPAHIEWQDVKDFCSQIGKIAFCEVIKPPPSPLEQLAQLAQQPVQVVGQPAALQLVGGFPQQPMLLQQIGGCSAPDGGGGLLPEGDGKGKGKRRRPPQYGADGKLCGEVRYESPEHAQQAIAALHGSILGGEQIKVLKHGMNNPLGTKLWGRAAAASALPPPGAS</sequence>
<evidence type="ECO:0000259" key="3">
    <source>
        <dbReference type="SMART" id="SM00360"/>
    </source>
</evidence>
<dbReference type="SMART" id="SM00360">
    <property type="entry name" value="RRM"/>
    <property type="match status" value="1"/>
</dbReference>
<feature type="region of interest" description="Disordered" evidence="2">
    <location>
        <begin position="311"/>
        <end position="352"/>
    </location>
</feature>
<dbReference type="Proteomes" id="UP001189429">
    <property type="component" value="Unassembled WGS sequence"/>
</dbReference>
<dbReference type="SUPFAM" id="SSF54928">
    <property type="entry name" value="RNA-binding domain, RBD"/>
    <property type="match status" value="1"/>
</dbReference>
<gene>
    <name evidence="4" type="ORF">PCOR1329_LOCUS15817</name>
</gene>
<dbReference type="Gene3D" id="3.30.70.330">
    <property type="match status" value="1"/>
</dbReference>
<dbReference type="InterPro" id="IPR000504">
    <property type="entry name" value="RRM_dom"/>
</dbReference>
<dbReference type="InterPro" id="IPR035979">
    <property type="entry name" value="RBD_domain_sf"/>
</dbReference>
<feature type="domain" description="RRM" evidence="3">
    <location>
        <begin position="895"/>
        <end position="1037"/>
    </location>
</feature>
<name>A0ABN9R084_9DINO</name>
<dbReference type="InterPro" id="IPR012677">
    <property type="entry name" value="Nucleotide-bd_a/b_plait_sf"/>
</dbReference>
<protein>
    <recommendedName>
        <fullName evidence="3">RRM domain-containing protein</fullName>
    </recommendedName>
</protein>
<dbReference type="SUPFAM" id="SSF56219">
    <property type="entry name" value="DNase I-like"/>
    <property type="match status" value="1"/>
</dbReference>
<feature type="region of interest" description="Disordered" evidence="2">
    <location>
        <begin position="976"/>
        <end position="1002"/>
    </location>
</feature>
<evidence type="ECO:0000313" key="5">
    <source>
        <dbReference type="Proteomes" id="UP001189429"/>
    </source>
</evidence>
<dbReference type="CDD" id="cd00590">
    <property type="entry name" value="RRM_SF"/>
    <property type="match status" value="1"/>
</dbReference>
<feature type="compositionally biased region" description="Low complexity" evidence="2">
    <location>
        <begin position="340"/>
        <end position="352"/>
    </location>
</feature>
<proteinExistence type="predicted"/>
<evidence type="ECO:0000256" key="2">
    <source>
        <dbReference type="SAM" id="MobiDB-lite"/>
    </source>
</evidence>
<evidence type="ECO:0000313" key="4">
    <source>
        <dbReference type="EMBL" id="CAK0811069.1"/>
    </source>
</evidence>